<dbReference type="PANTHER" id="PTHR11501:SF18">
    <property type="entry name" value="MICROTUBULE-ASSOCIATED PROTEIN"/>
    <property type="match status" value="1"/>
</dbReference>
<accession>A0AAD5XRN8</accession>
<dbReference type="Proteomes" id="UP001212152">
    <property type="component" value="Unassembled WGS sequence"/>
</dbReference>
<evidence type="ECO:0000256" key="4">
    <source>
        <dbReference type="ARBA" id="ARBA00022737"/>
    </source>
</evidence>
<evidence type="ECO:0000256" key="1">
    <source>
        <dbReference type="ARBA" id="ARBA00004245"/>
    </source>
</evidence>
<dbReference type="GO" id="GO:0005874">
    <property type="term" value="C:microtubule"/>
    <property type="evidence" value="ECO:0007669"/>
    <property type="project" value="UniProtKB-KW"/>
</dbReference>
<proteinExistence type="predicted"/>
<keyword evidence="2 6" id="KW-0963">Cytoplasm</keyword>
<reference evidence="8" key="1">
    <citation type="submission" date="2020-05" db="EMBL/GenBank/DDBJ databases">
        <title>Phylogenomic resolution of chytrid fungi.</title>
        <authorList>
            <person name="Stajich J.E."/>
            <person name="Amses K."/>
            <person name="Simmons R."/>
            <person name="Seto K."/>
            <person name="Myers J."/>
            <person name="Bonds A."/>
            <person name="Quandt C.A."/>
            <person name="Barry K."/>
            <person name="Liu P."/>
            <person name="Grigoriev I."/>
            <person name="Longcore J.E."/>
            <person name="James T.Y."/>
        </authorList>
    </citation>
    <scope>NUCLEOTIDE SEQUENCE</scope>
    <source>
        <strain evidence="8">JEL0379</strain>
    </source>
</reference>
<feature type="region of interest" description="Disordered" evidence="7">
    <location>
        <begin position="197"/>
        <end position="225"/>
    </location>
</feature>
<keyword evidence="9" id="KW-1185">Reference proteome</keyword>
<gene>
    <name evidence="8" type="ORF">HDU87_002027</name>
</gene>
<evidence type="ECO:0000256" key="6">
    <source>
        <dbReference type="RuleBase" id="RU000686"/>
    </source>
</evidence>
<dbReference type="PROSITE" id="PS51491">
    <property type="entry name" value="TAU_MAP_2"/>
    <property type="match status" value="4"/>
</dbReference>
<name>A0AAD5XRN8_9FUNG</name>
<feature type="region of interest" description="Disordered" evidence="7">
    <location>
        <begin position="1"/>
        <end position="40"/>
    </location>
</feature>
<dbReference type="InterPro" id="IPR027324">
    <property type="entry name" value="MAP2/MAP4/Tau"/>
</dbReference>
<sequence>MAPISSQTFVEPRPTTASTTVRRQSLTPHPGLPPVNVLGAEPRRPQSLHIRGANGSAGVNVVLVEPRVGSKDNLHYHKHGGHVRIFDEKLQFKQHARSRVGSLDNIHWTAPGGEVRILNEPVRFAESARSKVGSLDNISHRPQTASPTAAEKRSIARSRSLGALHASENFYRRSIRLSSAAGFFRAPTVSNYVEAPTAQPRGHHKVSSKIGSLDNIHHQPGGGTKRIYDEKIPLAKLRGVGSKVGSFENIAHVPGGGAVQIIDVPVRPRAHSKVGSLDNIKHRPAGGHVKIVNEPTLYVTRQELAEAAS</sequence>
<organism evidence="8 9">
    <name type="scientific">Geranomyces variabilis</name>
    <dbReference type="NCBI Taxonomy" id="109894"/>
    <lineage>
        <taxon>Eukaryota</taxon>
        <taxon>Fungi</taxon>
        <taxon>Fungi incertae sedis</taxon>
        <taxon>Chytridiomycota</taxon>
        <taxon>Chytridiomycota incertae sedis</taxon>
        <taxon>Chytridiomycetes</taxon>
        <taxon>Spizellomycetales</taxon>
        <taxon>Powellomycetaceae</taxon>
        <taxon>Geranomyces</taxon>
    </lineage>
</organism>
<dbReference type="InterPro" id="IPR001084">
    <property type="entry name" value="MAP_tubulin-bd_rpt"/>
</dbReference>
<dbReference type="Pfam" id="PF00418">
    <property type="entry name" value="Tubulin-binding"/>
    <property type="match status" value="5"/>
</dbReference>
<feature type="compositionally biased region" description="Polar residues" evidence="7">
    <location>
        <begin position="136"/>
        <end position="147"/>
    </location>
</feature>
<evidence type="ECO:0000256" key="3">
    <source>
        <dbReference type="ARBA" id="ARBA00022553"/>
    </source>
</evidence>
<dbReference type="EMBL" id="JADGJQ010000016">
    <property type="protein sequence ID" value="KAJ3180518.1"/>
    <property type="molecule type" value="Genomic_DNA"/>
</dbReference>
<evidence type="ECO:0000256" key="2">
    <source>
        <dbReference type="ARBA" id="ARBA00022490"/>
    </source>
</evidence>
<dbReference type="PROSITE" id="PS00229">
    <property type="entry name" value="TAU_MAP_1"/>
    <property type="match status" value="2"/>
</dbReference>
<comment type="subcellular location">
    <subcellularLocation>
        <location evidence="1 6">Cytoplasm</location>
        <location evidence="1 6">Cytoskeleton</location>
    </subcellularLocation>
</comment>
<dbReference type="PANTHER" id="PTHR11501">
    <property type="entry name" value="MICROTUBULE-ASSOCIATED PROTEIN"/>
    <property type="match status" value="1"/>
</dbReference>
<dbReference type="GO" id="GO:0000226">
    <property type="term" value="P:microtubule cytoskeleton organization"/>
    <property type="evidence" value="ECO:0007669"/>
    <property type="project" value="TreeGrafter"/>
</dbReference>
<feature type="compositionally biased region" description="Polar residues" evidence="7">
    <location>
        <begin position="1"/>
        <end position="27"/>
    </location>
</feature>
<keyword evidence="5 6" id="KW-0206">Cytoskeleton</keyword>
<evidence type="ECO:0000256" key="7">
    <source>
        <dbReference type="SAM" id="MobiDB-lite"/>
    </source>
</evidence>
<protein>
    <recommendedName>
        <fullName evidence="6">Microtubule-associated protein</fullName>
    </recommendedName>
</protein>
<keyword evidence="6" id="KW-0493">Microtubule</keyword>
<feature type="region of interest" description="Disordered" evidence="7">
    <location>
        <begin position="133"/>
        <end position="154"/>
    </location>
</feature>
<dbReference type="AlphaFoldDB" id="A0AAD5XRN8"/>
<evidence type="ECO:0000256" key="5">
    <source>
        <dbReference type="ARBA" id="ARBA00023212"/>
    </source>
</evidence>
<keyword evidence="3" id="KW-0597">Phosphoprotein</keyword>
<dbReference type="GO" id="GO:0008017">
    <property type="term" value="F:microtubule binding"/>
    <property type="evidence" value="ECO:0007669"/>
    <property type="project" value="InterPro"/>
</dbReference>
<evidence type="ECO:0000313" key="8">
    <source>
        <dbReference type="EMBL" id="KAJ3180518.1"/>
    </source>
</evidence>
<keyword evidence="4" id="KW-0677">Repeat</keyword>
<comment type="caution">
    <text evidence="8">The sequence shown here is derived from an EMBL/GenBank/DDBJ whole genome shotgun (WGS) entry which is preliminary data.</text>
</comment>
<evidence type="ECO:0000313" key="9">
    <source>
        <dbReference type="Proteomes" id="UP001212152"/>
    </source>
</evidence>